<evidence type="ECO:0000313" key="5">
    <source>
        <dbReference type="EMBL" id="QUX30593.1"/>
    </source>
</evidence>
<dbReference type="CDD" id="cd00090">
    <property type="entry name" value="HTH_ARSR"/>
    <property type="match status" value="1"/>
</dbReference>
<organism evidence="5 6">
    <name type="scientific">Nocardiopsis akebiae</name>
    <dbReference type="NCBI Taxonomy" id="2831968"/>
    <lineage>
        <taxon>Bacteria</taxon>
        <taxon>Bacillati</taxon>
        <taxon>Actinomycetota</taxon>
        <taxon>Actinomycetes</taxon>
        <taxon>Streptosporangiales</taxon>
        <taxon>Nocardiopsidaceae</taxon>
        <taxon>Nocardiopsis</taxon>
    </lineage>
</organism>
<dbReference type="InterPro" id="IPR051081">
    <property type="entry name" value="HTH_MetalResp_TranReg"/>
</dbReference>
<dbReference type="EMBL" id="CP074132">
    <property type="protein sequence ID" value="QUX30593.1"/>
    <property type="molecule type" value="Genomic_DNA"/>
</dbReference>
<dbReference type="PANTHER" id="PTHR33154:SF18">
    <property type="entry name" value="ARSENICAL RESISTANCE OPERON REPRESSOR"/>
    <property type="match status" value="1"/>
</dbReference>
<name>A0ABX8CDH0_9ACTN</name>
<feature type="domain" description="HTH arsR-type" evidence="4">
    <location>
        <begin position="15"/>
        <end position="114"/>
    </location>
</feature>
<keyword evidence="6" id="KW-1185">Reference proteome</keyword>
<accession>A0ABX8CDH0</accession>
<dbReference type="SUPFAM" id="SSF46785">
    <property type="entry name" value="Winged helix' DNA-binding domain"/>
    <property type="match status" value="1"/>
</dbReference>
<reference evidence="6" key="1">
    <citation type="submission" date="2021-05" db="EMBL/GenBank/DDBJ databases">
        <title>Direct Submission.</title>
        <authorList>
            <person name="Li K."/>
            <person name="Gao J."/>
        </authorList>
    </citation>
    <scope>NUCLEOTIDE SEQUENCE [LARGE SCALE GENOMIC DNA]</scope>
    <source>
        <strain evidence="6">HDS12</strain>
    </source>
</reference>
<proteinExistence type="predicted"/>
<dbReference type="Pfam" id="PF01022">
    <property type="entry name" value="HTH_5"/>
    <property type="match status" value="1"/>
</dbReference>
<evidence type="ECO:0000313" key="6">
    <source>
        <dbReference type="Proteomes" id="UP000678016"/>
    </source>
</evidence>
<sequence>MSKELDIRLLEGEELSNWERARLLVPKLKALADENRTILCLLLAERPHTVKELQEATGLSQTLISHHLRPLREQELVKVMPRGRSNVYALCCEELGMPVRWLASLAALTPEGAKACCLSEEDDEATTPPEEPTDV</sequence>
<keyword evidence="3" id="KW-0804">Transcription</keyword>
<dbReference type="PROSITE" id="PS50987">
    <property type="entry name" value="HTH_ARSR_2"/>
    <property type="match status" value="1"/>
</dbReference>
<dbReference type="Proteomes" id="UP000678016">
    <property type="component" value="Chromosome"/>
</dbReference>
<dbReference type="NCBIfam" id="NF033788">
    <property type="entry name" value="HTH_metalloreg"/>
    <property type="match status" value="1"/>
</dbReference>
<gene>
    <name evidence="5" type="ORF">KGD83_08830</name>
</gene>
<evidence type="ECO:0000256" key="2">
    <source>
        <dbReference type="ARBA" id="ARBA00023125"/>
    </source>
</evidence>
<dbReference type="InterPro" id="IPR001845">
    <property type="entry name" value="HTH_ArsR_DNA-bd_dom"/>
</dbReference>
<keyword evidence="1" id="KW-0805">Transcription regulation</keyword>
<dbReference type="PRINTS" id="PR00778">
    <property type="entry name" value="HTHARSR"/>
</dbReference>
<protein>
    <submittedName>
        <fullName evidence="5">Winged helix-turn-helix transcriptional regulator</fullName>
    </submittedName>
</protein>
<dbReference type="RefSeq" id="WP_212643344.1">
    <property type="nucleotide sequence ID" value="NZ_CP074132.1"/>
</dbReference>
<keyword evidence="2" id="KW-0238">DNA-binding</keyword>
<dbReference type="PANTHER" id="PTHR33154">
    <property type="entry name" value="TRANSCRIPTIONAL REGULATOR, ARSR FAMILY"/>
    <property type="match status" value="1"/>
</dbReference>
<evidence type="ECO:0000256" key="3">
    <source>
        <dbReference type="ARBA" id="ARBA00023163"/>
    </source>
</evidence>
<evidence type="ECO:0000256" key="1">
    <source>
        <dbReference type="ARBA" id="ARBA00023015"/>
    </source>
</evidence>
<evidence type="ECO:0000259" key="4">
    <source>
        <dbReference type="PROSITE" id="PS50987"/>
    </source>
</evidence>
<dbReference type="InterPro" id="IPR036388">
    <property type="entry name" value="WH-like_DNA-bd_sf"/>
</dbReference>
<dbReference type="SMART" id="SM00418">
    <property type="entry name" value="HTH_ARSR"/>
    <property type="match status" value="1"/>
</dbReference>
<dbReference type="InterPro" id="IPR011991">
    <property type="entry name" value="ArsR-like_HTH"/>
</dbReference>
<dbReference type="InterPro" id="IPR036390">
    <property type="entry name" value="WH_DNA-bd_sf"/>
</dbReference>
<dbReference type="Gene3D" id="1.10.10.10">
    <property type="entry name" value="Winged helix-like DNA-binding domain superfamily/Winged helix DNA-binding domain"/>
    <property type="match status" value="1"/>
</dbReference>